<keyword evidence="2" id="KW-1185">Reference proteome</keyword>
<evidence type="ECO:0000313" key="2">
    <source>
        <dbReference type="Proteomes" id="UP000010445"/>
    </source>
</evidence>
<dbReference type="STRING" id="1035195.HMPREF9997_01282"/>
<proteinExistence type="predicted"/>
<protein>
    <submittedName>
        <fullName evidence="1">Uncharacterized protein</fullName>
    </submittedName>
</protein>
<gene>
    <name evidence="1" type="ORF">HMPREF9997_01282</name>
</gene>
<sequence length="139" mass="14558">MGIQHGSGGTVGGRPQAQSLTLGGATKIQVAVLQTRFLTDFTGARRGIVYLEWQGGRFVEDVQFGDVELYIAGGKVGVFGTFGALLHHAGDTNTEFAAEMVRTLSDIAVAEHNLGDTRTVAQVDKNNAAVVASARNPAS</sequence>
<dbReference type="Proteomes" id="UP000010445">
    <property type="component" value="Unassembled WGS sequence"/>
</dbReference>
<organism evidence="1 2">
    <name type="scientific">Corynebacterium durum F0235</name>
    <dbReference type="NCBI Taxonomy" id="1035195"/>
    <lineage>
        <taxon>Bacteria</taxon>
        <taxon>Bacillati</taxon>
        <taxon>Actinomycetota</taxon>
        <taxon>Actinomycetes</taxon>
        <taxon>Mycobacteriales</taxon>
        <taxon>Corynebacteriaceae</taxon>
        <taxon>Corynebacterium</taxon>
    </lineage>
</organism>
<name>L1MGI7_9CORY</name>
<reference evidence="1 2" key="1">
    <citation type="submission" date="2012-05" db="EMBL/GenBank/DDBJ databases">
        <authorList>
            <person name="Weinstock G."/>
            <person name="Sodergren E."/>
            <person name="Lobos E.A."/>
            <person name="Fulton L."/>
            <person name="Fulton R."/>
            <person name="Courtney L."/>
            <person name="Fronick C."/>
            <person name="O'Laughlin M."/>
            <person name="Godfrey J."/>
            <person name="Wilson R.M."/>
            <person name="Miner T."/>
            <person name="Farmer C."/>
            <person name="Delehaunty K."/>
            <person name="Cordes M."/>
            <person name="Minx P."/>
            <person name="Tomlinson C."/>
            <person name="Chen J."/>
            <person name="Wollam A."/>
            <person name="Pepin K.H."/>
            <person name="Bhonagiri V."/>
            <person name="Zhang X."/>
            <person name="Suruliraj S."/>
            <person name="Warren W."/>
            <person name="Mitreva M."/>
            <person name="Mardis E.R."/>
            <person name="Wilson R.K."/>
        </authorList>
    </citation>
    <scope>NUCLEOTIDE SEQUENCE [LARGE SCALE GENOMIC DNA]</scope>
    <source>
        <strain evidence="1 2">F0235</strain>
    </source>
</reference>
<accession>L1MGI7</accession>
<comment type="caution">
    <text evidence="1">The sequence shown here is derived from an EMBL/GenBank/DDBJ whole genome shotgun (WGS) entry which is preliminary data.</text>
</comment>
<dbReference type="EMBL" id="AMEM01000018">
    <property type="protein sequence ID" value="EKX90074.1"/>
    <property type="molecule type" value="Genomic_DNA"/>
</dbReference>
<dbReference type="AlphaFoldDB" id="L1MGI7"/>
<evidence type="ECO:0000313" key="1">
    <source>
        <dbReference type="EMBL" id="EKX90074.1"/>
    </source>
</evidence>
<dbReference type="HOGENOM" id="CLU_1841754_0_0_11"/>